<gene>
    <name evidence="2" type="ORF">ME5_00563</name>
</gene>
<dbReference type="HOGENOM" id="CLU_2535795_0_0_5"/>
<dbReference type="Proteomes" id="UP000008952">
    <property type="component" value="Unassembled WGS sequence"/>
</dbReference>
<keyword evidence="1" id="KW-0812">Transmembrane</keyword>
<proteinExistence type="predicted"/>
<evidence type="ECO:0000313" key="2">
    <source>
        <dbReference type="EMBL" id="EJF91231.1"/>
    </source>
</evidence>
<reference evidence="2 3" key="1">
    <citation type="submission" date="2012-03" db="EMBL/GenBank/DDBJ databases">
        <title>The Genome Sequence of Bartonella tamiae Th239.</title>
        <authorList>
            <consortium name="The Broad Institute Genome Sequencing Platform"/>
            <consortium name="The Broad Institute Genome Sequencing Center for Infectious Disease"/>
            <person name="Feldgarden M."/>
            <person name="Kirby J."/>
            <person name="Kosoy M."/>
            <person name="Birtles R."/>
            <person name="Probert W.S."/>
            <person name="Chiaraviglio L."/>
            <person name="Young S.K."/>
            <person name="Zeng Q."/>
            <person name="Gargeya S."/>
            <person name="Fitzgerald M."/>
            <person name="Haas B."/>
            <person name="Abouelleil A."/>
            <person name="Alvarado L."/>
            <person name="Arachchi H.M."/>
            <person name="Berlin A."/>
            <person name="Chapman S.B."/>
            <person name="Gearin G."/>
            <person name="Goldberg J."/>
            <person name="Griggs A."/>
            <person name="Gujja S."/>
            <person name="Hansen M."/>
            <person name="Heiman D."/>
            <person name="Howarth C."/>
            <person name="Larimer J."/>
            <person name="Lui A."/>
            <person name="MacDonald P.J.P."/>
            <person name="McCowen C."/>
            <person name="Montmayeur A."/>
            <person name="Murphy C."/>
            <person name="Neiman D."/>
            <person name="Pearson M."/>
            <person name="Priest M."/>
            <person name="Roberts A."/>
            <person name="Saif S."/>
            <person name="Shea T."/>
            <person name="Sisk P."/>
            <person name="Stolte C."/>
            <person name="Sykes S."/>
            <person name="Wortman J."/>
            <person name="Nusbaum C."/>
            <person name="Birren B."/>
        </authorList>
    </citation>
    <scope>NUCLEOTIDE SEQUENCE [LARGE SCALE GENOMIC DNA]</scope>
    <source>
        <strain evidence="2 3">Th239</strain>
    </source>
</reference>
<keyword evidence="1" id="KW-0472">Membrane</keyword>
<protein>
    <recommendedName>
        <fullName evidence="4">Heme exporter protein D</fullName>
    </recommendedName>
</protein>
<comment type="caution">
    <text evidence="2">The sequence shown here is derived from an EMBL/GenBank/DDBJ whole genome shotgun (WGS) entry which is preliminary data.</text>
</comment>
<accession>J0QYP2</accession>
<dbReference type="EMBL" id="AIMB01000003">
    <property type="protein sequence ID" value="EJF91231.1"/>
    <property type="molecule type" value="Genomic_DNA"/>
</dbReference>
<dbReference type="STRING" id="1094558.ME5_00563"/>
<keyword evidence="3" id="KW-1185">Reference proteome</keyword>
<organism evidence="2 3">
    <name type="scientific">Bartonella tamiae Th239</name>
    <dbReference type="NCBI Taxonomy" id="1094558"/>
    <lineage>
        <taxon>Bacteria</taxon>
        <taxon>Pseudomonadati</taxon>
        <taxon>Pseudomonadota</taxon>
        <taxon>Alphaproteobacteria</taxon>
        <taxon>Hyphomicrobiales</taxon>
        <taxon>Bartonellaceae</taxon>
        <taxon>Bartonella</taxon>
    </lineage>
</organism>
<sequence length="83" mass="9427">MNDVDPSTITHGFFAQIDIWLGTLSHNQIVILSYSIAAFVLFVLIIYIIVAGKRENTKLLKLEAMKQTQIEQNKKARHKTKNG</sequence>
<evidence type="ECO:0000313" key="3">
    <source>
        <dbReference type="Proteomes" id="UP000008952"/>
    </source>
</evidence>
<evidence type="ECO:0008006" key="4">
    <source>
        <dbReference type="Google" id="ProtNLM"/>
    </source>
</evidence>
<keyword evidence="1" id="KW-1133">Transmembrane helix</keyword>
<dbReference type="OrthoDB" id="7923886at2"/>
<dbReference type="AlphaFoldDB" id="J0QYP2"/>
<name>J0QYP2_9HYPH</name>
<feature type="transmembrane region" description="Helical" evidence="1">
    <location>
        <begin position="29"/>
        <end position="50"/>
    </location>
</feature>
<evidence type="ECO:0000256" key="1">
    <source>
        <dbReference type="SAM" id="Phobius"/>
    </source>
</evidence>
<dbReference type="RefSeq" id="WP_008038210.1">
    <property type="nucleotide sequence ID" value="NZ_JH725147.1"/>
</dbReference>
<dbReference type="PATRIC" id="fig|1094558.3.peg.624"/>